<reference evidence="2 3" key="1">
    <citation type="journal article" date="2019" name="Environ. Microbiol.">
        <title>Species interactions and distinct microbial communities in high Arctic permafrost affected cryosols are associated with the CH4 and CO2 gas fluxes.</title>
        <authorList>
            <person name="Altshuler I."/>
            <person name="Hamel J."/>
            <person name="Turney S."/>
            <person name="Magnuson E."/>
            <person name="Levesque R."/>
            <person name="Greer C."/>
            <person name="Whyte L.G."/>
        </authorList>
    </citation>
    <scope>NUCLEOTIDE SEQUENCE [LARGE SCALE GENOMIC DNA]</scope>
    <source>
        <strain evidence="2 3">E3</strain>
    </source>
</reference>
<feature type="transmembrane region" description="Helical" evidence="1">
    <location>
        <begin position="20"/>
        <end position="44"/>
    </location>
</feature>
<keyword evidence="1" id="KW-0472">Membrane</keyword>
<name>A0A502HND0_9PSED</name>
<evidence type="ECO:0008006" key="4">
    <source>
        <dbReference type="Google" id="ProtNLM"/>
    </source>
</evidence>
<dbReference type="Proteomes" id="UP000317933">
    <property type="component" value="Unassembled WGS sequence"/>
</dbReference>
<keyword evidence="1" id="KW-1133">Transmembrane helix</keyword>
<accession>A0A502HND0</accession>
<dbReference type="EMBL" id="RCZE01000008">
    <property type="protein sequence ID" value="TPG76299.1"/>
    <property type="molecule type" value="Genomic_DNA"/>
</dbReference>
<keyword evidence="1" id="KW-0812">Transmembrane</keyword>
<dbReference type="AlphaFoldDB" id="A0A502HND0"/>
<protein>
    <recommendedName>
        <fullName evidence="4">Phage holin</fullName>
    </recommendedName>
</protein>
<feature type="transmembrane region" description="Helical" evidence="1">
    <location>
        <begin position="82"/>
        <end position="102"/>
    </location>
</feature>
<feature type="transmembrane region" description="Helical" evidence="1">
    <location>
        <begin position="56"/>
        <end position="76"/>
    </location>
</feature>
<proteinExistence type="predicted"/>
<dbReference type="InterPro" id="IPR032637">
    <property type="entry name" value="Phage_holin-like"/>
</dbReference>
<gene>
    <name evidence="2" type="ORF">EAH78_18215</name>
</gene>
<organism evidence="2 3">
    <name type="scientific">Pseudomonas arsenicoxydans</name>
    <dbReference type="NCBI Taxonomy" id="702115"/>
    <lineage>
        <taxon>Bacteria</taxon>
        <taxon>Pseudomonadati</taxon>
        <taxon>Pseudomonadota</taxon>
        <taxon>Gammaproteobacteria</taxon>
        <taxon>Pseudomonadales</taxon>
        <taxon>Pseudomonadaceae</taxon>
        <taxon>Pseudomonas</taxon>
    </lineage>
</organism>
<sequence>MPELNSAAAIGVSAATGLGLAVFPGIDVGAVIGGFAGALFFVVFAADKSFKASIGYLVSSWIAGYFFAAEITSRGIELNSGLTALLGSMVFVIGATGLLEWLKGGKMPFWFRFIPGLKGKKDD</sequence>
<evidence type="ECO:0000313" key="3">
    <source>
        <dbReference type="Proteomes" id="UP000317933"/>
    </source>
</evidence>
<evidence type="ECO:0000256" key="1">
    <source>
        <dbReference type="SAM" id="Phobius"/>
    </source>
</evidence>
<comment type="caution">
    <text evidence="2">The sequence shown here is derived from an EMBL/GenBank/DDBJ whole genome shotgun (WGS) entry which is preliminary data.</text>
</comment>
<dbReference type="Pfam" id="PF16931">
    <property type="entry name" value="Phage_holin_8"/>
    <property type="match status" value="1"/>
</dbReference>
<dbReference type="RefSeq" id="WP_140668738.1">
    <property type="nucleotide sequence ID" value="NZ_RCZE01000008.1"/>
</dbReference>
<evidence type="ECO:0000313" key="2">
    <source>
        <dbReference type="EMBL" id="TPG76299.1"/>
    </source>
</evidence>